<name>A0A8J9W0W6_BRALA</name>
<dbReference type="Pfam" id="PF25273">
    <property type="entry name" value="DUF7869"/>
    <property type="match status" value="1"/>
</dbReference>
<feature type="compositionally biased region" description="Polar residues" evidence="1">
    <location>
        <begin position="1"/>
        <end position="18"/>
    </location>
</feature>
<feature type="compositionally biased region" description="Basic and acidic residues" evidence="1">
    <location>
        <begin position="174"/>
        <end position="184"/>
    </location>
</feature>
<gene>
    <name evidence="3" type="primary">Hypp6201</name>
    <name evidence="3" type="ORF">BLAG_LOCUS4733</name>
</gene>
<feature type="domain" description="DUF7869" evidence="2">
    <location>
        <begin position="54"/>
        <end position="119"/>
    </location>
</feature>
<keyword evidence="4" id="KW-1185">Reference proteome</keyword>
<evidence type="ECO:0000313" key="3">
    <source>
        <dbReference type="EMBL" id="CAH1240918.1"/>
    </source>
</evidence>
<dbReference type="OrthoDB" id="10224440at2759"/>
<accession>A0A8J9W0W6</accession>
<feature type="region of interest" description="Disordered" evidence="1">
    <location>
        <begin position="167"/>
        <end position="201"/>
    </location>
</feature>
<reference evidence="3" key="1">
    <citation type="submission" date="2022-01" db="EMBL/GenBank/DDBJ databases">
        <authorList>
            <person name="Braso-Vives M."/>
        </authorList>
    </citation>
    <scope>NUCLEOTIDE SEQUENCE</scope>
</reference>
<dbReference type="EMBL" id="OV696696">
    <property type="protein sequence ID" value="CAH1240918.1"/>
    <property type="molecule type" value="Genomic_DNA"/>
</dbReference>
<sequence length="201" mass="22538">MPQQWTAFSKSIEQSYTPQPRAAEIDQQQTWKTSHSRNKGGMGPSASRIPTCGSHEDIDQFLSRIATELQMRDAITVDELVDAISDSFPNTEVEEVKAMLDVKEFLANGFASDENWKSPRNDEVRLVDRLPPANAKPKLVVPRLERLELDQFQSGFLKDPSKTLQQQGLVKQLHGSEEDPRATRQESVLPTAFDNTLSNGS</sequence>
<feature type="region of interest" description="Disordered" evidence="1">
    <location>
        <begin position="1"/>
        <end position="53"/>
    </location>
</feature>
<feature type="compositionally biased region" description="Polar residues" evidence="1">
    <location>
        <begin position="185"/>
        <end position="201"/>
    </location>
</feature>
<dbReference type="PANTHER" id="PTHR33153">
    <property type="entry name" value="MYND-TYPE DOMAIN-CONTAINING PROTEIN"/>
    <property type="match status" value="1"/>
</dbReference>
<evidence type="ECO:0000313" key="4">
    <source>
        <dbReference type="Proteomes" id="UP000838412"/>
    </source>
</evidence>
<organism evidence="3 4">
    <name type="scientific">Branchiostoma lanceolatum</name>
    <name type="common">Common lancelet</name>
    <name type="synonym">Amphioxus lanceolatum</name>
    <dbReference type="NCBI Taxonomy" id="7740"/>
    <lineage>
        <taxon>Eukaryota</taxon>
        <taxon>Metazoa</taxon>
        <taxon>Chordata</taxon>
        <taxon>Cephalochordata</taxon>
        <taxon>Leptocardii</taxon>
        <taxon>Amphioxiformes</taxon>
        <taxon>Branchiostomatidae</taxon>
        <taxon>Branchiostoma</taxon>
    </lineage>
</organism>
<evidence type="ECO:0000259" key="2">
    <source>
        <dbReference type="Pfam" id="PF25273"/>
    </source>
</evidence>
<dbReference type="AlphaFoldDB" id="A0A8J9W0W6"/>
<evidence type="ECO:0000256" key="1">
    <source>
        <dbReference type="SAM" id="MobiDB-lite"/>
    </source>
</evidence>
<protein>
    <submittedName>
        <fullName evidence="3">Hypp6201 protein</fullName>
    </submittedName>
</protein>
<dbReference type="InterPro" id="IPR057191">
    <property type="entry name" value="DUF7869"/>
</dbReference>
<dbReference type="Proteomes" id="UP000838412">
    <property type="component" value="Chromosome 11"/>
</dbReference>
<dbReference type="PANTHER" id="PTHR33153:SF3">
    <property type="entry name" value="TRAFFICKING PROTEIN PARTICLE COMPLEX SUBUNIT 11 DOMAIN-CONTAINING PROTEIN"/>
    <property type="match status" value="1"/>
</dbReference>
<proteinExistence type="predicted"/>